<dbReference type="RefSeq" id="WP_147267497.1">
    <property type="nucleotide sequence ID" value="NZ_QQBG01000017.1"/>
</dbReference>
<feature type="binding site" evidence="6">
    <location>
        <begin position="25"/>
        <end position="26"/>
    </location>
    <ligand>
        <name>NAD(+)</name>
        <dbReference type="ChEBI" id="CHEBI:57540"/>
    </ligand>
</feature>
<evidence type="ECO:0000256" key="6">
    <source>
        <dbReference type="PIRSR" id="PIRSR000149-3"/>
    </source>
</evidence>
<evidence type="ECO:0000313" key="10">
    <source>
        <dbReference type="EMBL" id="RDB31401.1"/>
    </source>
</evidence>
<dbReference type="PRINTS" id="PR00078">
    <property type="entry name" value="G3PDHDRGNASE"/>
</dbReference>
<feature type="binding site" evidence="6">
    <location>
        <position position="48"/>
    </location>
    <ligand>
        <name>NAD(+)</name>
        <dbReference type="ChEBI" id="CHEBI:57540"/>
    </ligand>
</feature>
<dbReference type="PIRSF" id="PIRSF000149">
    <property type="entry name" value="GAP_DH"/>
    <property type="match status" value="1"/>
</dbReference>
<dbReference type="SMART" id="SM00846">
    <property type="entry name" value="Gp_dh_N"/>
    <property type="match status" value="1"/>
</dbReference>
<feature type="binding site" evidence="6">
    <location>
        <position position="329"/>
    </location>
    <ligand>
        <name>NAD(+)</name>
        <dbReference type="ChEBI" id="CHEBI:57540"/>
    </ligand>
</feature>
<evidence type="ECO:0000256" key="4">
    <source>
        <dbReference type="PIRSR" id="PIRSR000149-1"/>
    </source>
</evidence>
<feature type="binding site" evidence="5">
    <location>
        <position position="247"/>
    </location>
    <ligand>
        <name>D-glyceraldehyde 3-phosphate</name>
        <dbReference type="ChEBI" id="CHEBI:59776"/>
    </ligand>
</feature>
<dbReference type="EMBL" id="QQBG01000017">
    <property type="protein sequence ID" value="RDB31401.1"/>
    <property type="molecule type" value="Genomic_DNA"/>
</dbReference>
<dbReference type="Gene3D" id="3.30.360.10">
    <property type="entry name" value="Dihydrodipicolinate Reductase, domain 2"/>
    <property type="match status" value="1"/>
</dbReference>
<name>A0A369K9Y3_9BACT</name>
<organism evidence="10 11">
    <name type="scientific">Candidatus Similichlamydia laticola</name>
    <dbReference type="NCBI Taxonomy" id="2170265"/>
    <lineage>
        <taxon>Bacteria</taxon>
        <taxon>Pseudomonadati</taxon>
        <taxon>Chlamydiota</taxon>
        <taxon>Chlamydiia</taxon>
        <taxon>Parachlamydiales</taxon>
        <taxon>Candidatus Parilichlamydiaceae</taxon>
        <taxon>Candidatus Similichlamydia</taxon>
    </lineage>
</organism>
<comment type="subunit">
    <text evidence="2">Homotetramer.</text>
</comment>
<keyword evidence="6" id="KW-0520">NAD</keyword>
<comment type="caution">
    <text evidence="10">The sequence shown here is derived from an EMBL/GenBank/DDBJ whole genome shotgun (WGS) entry which is preliminary data.</text>
</comment>
<evidence type="ECO:0000256" key="5">
    <source>
        <dbReference type="PIRSR" id="PIRSR000149-2"/>
    </source>
</evidence>
<protein>
    <submittedName>
        <fullName evidence="10">NAD-dependent glyceraldehyde-3-phosphate dehydrogenase</fullName>
    </submittedName>
</protein>
<gene>
    <name evidence="10" type="ORF">HAT2_00494</name>
</gene>
<dbReference type="InterPro" id="IPR036291">
    <property type="entry name" value="NAD(P)-bd_dom_sf"/>
</dbReference>
<dbReference type="InterPro" id="IPR020828">
    <property type="entry name" value="GlycerAld_3-P_DH_NAD(P)-bd"/>
</dbReference>
<dbReference type="FunFam" id="3.30.360.10:FF:000002">
    <property type="entry name" value="Glyceraldehyde-3-phosphate dehydrogenase"/>
    <property type="match status" value="1"/>
</dbReference>
<comment type="similarity">
    <text evidence="1 8">Belongs to the glyceraldehyde-3-phosphate dehydrogenase family.</text>
</comment>
<evidence type="ECO:0000313" key="11">
    <source>
        <dbReference type="Proteomes" id="UP000253816"/>
    </source>
</evidence>
<evidence type="ECO:0000256" key="7">
    <source>
        <dbReference type="PIRSR" id="PIRSR000149-4"/>
    </source>
</evidence>
<evidence type="ECO:0000256" key="2">
    <source>
        <dbReference type="ARBA" id="ARBA00011881"/>
    </source>
</evidence>
<dbReference type="AlphaFoldDB" id="A0A369K9Y3"/>
<dbReference type="GO" id="GO:0006096">
    <property type="term" value="P:glycolytic process"/>
    <property type="evidence" value="ECO:0007669"/>
    <property type="project" value="TreeGrafter"/>
</dbReference>
<feature type="binding site" evidence="5">
    <location>
        <begin position="224"/>
        <end position="225"/>
    </location>
    <ligand>
        <name>D-glyceraldehyde 3-phosphate</name>
        <dbReference type="ChEBI" id="CHEBI:59776"/>
    </ligand>
</feature>
<dbReference type="SUPFAM" id="SSF55347">
    <property type="entry name" value="Glyceraldehyde-3-phosphate dehydrogenase-like, C-terminal domain"/>
    <property type="match status" value="1"/>
</dbReference>
<accession>A0A369K9Y3</accession>
<keyword evidence="6" id="KW-0547">Nucleotide-binding</keyword>
<dbReference type="PANTHER" id="PTHR10836">
    <property type="entry name" value="GLYCERALDEHYDE 3-PHOSPHATE DEHYDROGENASE"/>
    <property type="match status" value="1"/>
</dbReference>
<dbReference type="InterPro" id="IPR020829">
    <property type="entry name" value="GlycerAld_3-P_DH_cat"/>
</dbReference>
<dbReference type="CDD" id="cd18126">
    <property type="entry name" value="GAPDH_I_C"/>
    <property type="match status" value="1"/>
</dbReference>
<dbReference type="InterPro" id="IPR020831">
    <property type="entry name" value="GlycerAld/Erythrose_P_DH"/>
</dbReference>
<dbReference type="CDD" id="cd05214">
    <property type="entry name" value="GAPDH_I_N"/>
    <property type="match status" value="1"/>
</dbReference>
<reference evidence="10 11" key="1">
    <citation type="submission" date="2018-07" db="EMBL/GenBank/DDBJ databases">
        <title>Comparative genomics of the Candidatus Parilichlamydiaceae reveals evidence of convergent evolution and genome reduction in the phylum Chlamydiae.</title>
        <authorList>
            <person name="Taylor-Brown A."/>
            <person name="Polkinghorne A."/>
        </authorList>
    </citation>
    <scope>NUCLEOTIDE SEQUENCE [LARGE SCALE GENOMIC DNA]</scope>
    <source>
        <strain evidence="10 11">Hat2</strain>
    </source>
</reference>
<dbReference type="Proteomes" id="UP000253816">
    <property type="component" value="Unassembled WGS sequence"/>
</dbReference>
<evidence type="ECO:0000256" key="1">
    <source>
        <dbReference type="ARBA" id="ARBA00007406"/>
    </source>
</evidence>
<sequence length="350" mass="37749">MFLWHGDEVLLEKMTCKVAINGFGRIGRAVFRRFVELGRLTDIVALNDLASSDQLAYLLSRDSTHGSAPFVVSSKSGYLVVDGHHIAVLQESDPSRIDWCRYDVRLVIESSGRFRSLEQAGSHLSGGVGVVLVSSPAKGVPSFVWGVNHEGLVSSSSRVFSAASCTTNCATPLLAVLDRAFGIEACSLSTIHAVTVSQSLLDGPSAKNFRLGRGALQNIIPTSTGASKAVEEILPQLKGRLTGSAFRVPLPDISLLDLVLSFRHSVSLEEVFQALREASTREYEGILTLSTEDLVSTDILGNTHSSVVDCKASSSVEGSLIKLVAWYDNERGYSARVVDLAQFICDRCLM</sequence>
<evidence type="ECO:0000256" key="8">
    <source>
        <dbReference type="RuleBase" id="RU000397"/>
    </source>
</evidence>
<dbReference type="Pfam" id="PF00044">
    <property type="entry name" value="Gp_dh_N"/>
    <property type="match status" value="1"/>
</dbReference>
<dbReference type="PANTHER" id="PTHR10836:SF134">
    <property type="entry name" value="GLYCERALDEHYDE-3-PHOSPHATE DEHYDROGENASE (PHOSPHORYLATING)"/>
    <property type="match status" value="1"/>
</dbReference>
<dbReference type="Pfam" id="PF02800">
    <property type="entry name" value="Gp_dh_C"/>
    <property type="match status" value="1"/>
</dbReference>
<evidence type="ECO:0000259" key="9">
    <source>
        <dbReference type="SMART" id="SM00846"/>
    </source>
</evidence>
<dbReference type="GO" id="GO:0004365">
    <property type="term" value="F:glyceraldehyde-3-phosphate dehydrogenase (NAD+) (phosphorylating) activity"/>
    <property type="evidence" value="ECO:0007669"/>
    <property type="project" value="TreeGrafter"/>
</dbReference>
<feature type="domain" description="Glyceraldehyde 3-phosphate dehydrogenase NAD(P) binding" evidence="9">
    <location>
        <begin position="16"/>
        <end position="165"/>
    </location>
</feature>
<feature type="binding site" evidence="6">
    <location>
        <position position="134"/>
    </location>
    <ligand>
        <name>NAD(+)</name>
        <dbReference type="ChEBI" id="CHEBI:57540"/>
    </ligand>
</feature>
<dbReference type="FunFam" id="3.40.50.720:FF:000001">
    <property type="entry name" value="Glyceraldehyde-3-phosphate dehydrogenase"/>
    <property type="match status" value="1"/>
</dbReference>
<evidence type="ECO:0000256" key="3">
    <source>
        <dbReference type="ARBA" id="ARBA00023002"/>
    </source>
</evidence>
<feature type="binding site" evidence="5">
    <location>
        <position position="195"/>
    </location>
    <ligand>
        <name>D-glyceraldehyde 3-phosphate</name>
        <dbReference type="ChEBI" id="CHEBI:59776"/>
    </ligand>
</feature>
<dbReference type="GO" id="GO:0051287">
    <property type="term" value="F:NAD binding"/>
    <property type="evidence" value="ECO:0007669"/>
    <property type="project" value="InterPro"/>
</dbReference>
<dbReference type="Gene3D" id="3.40.50.720">
    <property type="entry name" value="NAD(P)-binding Rossmann-like Domain"/>
    <property type="match status" value="1"/>
</dbReference>
<dbReference type="SUPFAM" id="SSF51735">
    <property type="entry name" value="NAD(P)-binding Rossmann-fold domains"/>
    <property type="match status" value="1"/>
</dbReference>
<feature type="site" description="Activates thiol group during catalysis" evidence="7">
    <location>
        <position position="192"/>
    </location>
</feature>
<keyword evidence="11" id="KW-1185">Reference proteome</keyword>
<keyword evidence="3" id="KW-0560">Oxidoreductase</keyword>
<feature type="active site" description="Nucleophile" evidence="4">
    <location>
        <position position="165"/>
    </location>
</feature>
<proteinExistence type="inferred from homology"/>
<dbReference type="GO" id="GO:0005829">
    <property type="term" value="C:cytosol"/>
    <property type="evidence" value="ECO:0007669"/>
    <property type="project" value="TreeGrafter"/>
</dbReference>
<dbReference type="OrthoDB" id="9803304at2"/>
<feature type="binding site" evidence="5">
    <location>
        <begin position="164"/>
        <end position="166"/>
    </location>
    <ligand>
        <name>D-glyceraldehyde 3-phosphate</name>
        <dbReference type="ChEBI" id="CHEBI:59776"/>
    </ligand>
</feature>